<evidence type="ECO:0000256" key="1">
    <source>
        <dbReference type="ARBA" id="ARBA00009670"/>
    </source>
</evidence>
<dbReference type="PROSITE" id="PS50011">
    <property type="entry name" value="PROTEIN_KINASE_DOM"/>
    <property type="match status" value="1"/>
</dbReference>
<protein>
    <submittedName>
        <fullName evidence="2">ADCK</fullName>
    </submittedName>
</protein>
<evidence type="ECO:0000313" key="3">
    <source>
        <dbReference type="Proteomes" id="UP000675881"/>
    </source>
</evidence>
<gene>
    <name evidence="2" type="ORF">LSAA_6133</name>
</gene>
<dbReference type="AlphaFoldDB" id="A0A7R8CRW7"/>
<dbReference type="EMBL" id="HG994594">
    <property type="protein sequence ID" value="CAF2859916.1"/>
    <property type="molecule type" value="Genomic_DNA"/>
</dbReference>
<dbReference type="InterPro" id="IPR011009">
    <property type="entry name" value="Kinase-like_dom_sf"/>
</dbReference>
<evidence type="ECO:0000313" key="2">
    <source>
        <dbReference type="EMBL" id="CAF2859916.1"/>
    </source>
</evidence>
<keyword evidence="3" id="KW-1185">Reference proteome</keyword>
<dbReference type="InterPro" id="IPR004147">
    <property type="entry name" value="ABC1_dom"/>
</dbReference>
<dbReference type="Proteomes" id="UP000675881">
    <property type="component" value="Chromosome 15"/>
</dbReference>
<dbReference type="GO" id="GO:0004672">
    <property type="term" value="F:protein kinase activity"/>
    <property type="evidence" value="ECO:0007669"/>
    <property type="project" value="InterPro"/>
</dbReference>
<accession>A0A7R8CRW7</accession>
<comment type="similarity">
    <text evidence="1">Belongs to the protein kinase superfamily. ADCK protein kinase family.</text>
</comment>
<dbReference type="PANTHER" id="PTHR45890">
    <property type="entry name" value="AARF DOMAIN CONTAINING KINASE 2 (PREDICTED)"/>
    <property type="match status" value="1"/>
</dbReference>
<dbReference type="GO" id="GO:0005739">
    <property type="term" value="C:mitochondrion"/>
    <property type="evidence" value="ECO:0007669"/>
    <property type="project" value="TreeGrafter"/>
</dbReference>
<dbReference type="SMART" id="SM00220">
    <property type="entry name" value="S_TKc"/>
    <property type="match status" value="1"/>
</dbReference>
<dbReference type="GO" id="GO:0005524">
    <property type="term" value="F:ATP binding"/>
    <property type="evidence" value="ECO:0007669"/>
    <property type="project" value="InterPro"/>
</dbReference>
<organism evidence="2 3">
    <name type="scientific">Lepeophtheirus salmonis</name>
    <name type="common">Salmon louse</name>
    <name type="synonym">Caligus salmonis</name>
    <dbReference type="NCBI Taxonomy" id="72036"/>
    <lineage>
        <taxon>Eukaryota</taxon>
        <taxon>Metazoa</taxon>
        <taxon>Ecdysozoa</taxon>
        <taxon>Arthropoda</taxon>
        <taxon>Crustacea</taxon>
        <taxon>Multicrustacea</taxon>
        <taxon>Hexanauplia</taxon>
        <taxon>Copepoda</taxon>
        <taxon>Siphonostomatoida</taxon>
        <taxon>Caligidae</taxon>
        <taxon>Lepeophtheirus</taxon>
    </lineage>
</organism>
<proteinExistence type="inferred from homology"/>
<dbReference type="Gene3D" id="1.10.510.10">
    <property type="entry name" value="Transferase(Phosphotransferase) domain 1"/>
    <property type="match status" value="1"/>
</dbReference>
<name>A0A7R8CRW7_LEPSM</name>
<dbReference type="PANTHER" id="PTHR45890:SF1">
    <property type="entry name" value="AARF DOMAIN CONTAINING KINASE 2"/>
    <property type="match status" value="1"/>
</dbReference>
<dbReference type="InterPro" id="IPR052402">
    <property type="entry name" value="ADCK_kinase"/>
</dbReference>
<dbReference type="InterPro" id="IPR000719">
    <property type="entry name" value="Prot_kinase_dom"/>
</dbReference>
<reference evidence="2" key="1">
    <citation type="submission" date="2021-02" db="EMBL/GenBank/DDBJ databases">
        <authorList>
            <person name="Bekaert M."/>
        </authorList>
    </citation>
    <scope>NUCLEOTIDE SEQUENCE</scope>
    <source>
        <strain evidence="2">IoA-00</strain>
    </source>
</reference>
<dbReference type="OrthoDB" id="427480at2759"/>
<sequence>MIVLSKRLGILRRLTPLLRLKNTSRLLLAVPLIGKIPKQSQKKCVTKSGIFFRLCPSIKDIQRKQLSDALVQTLEESGSIFVKLGQWASTRRDLFSPQLIQALSKLQRPNVFEYINPVPIGKGCCAHVYEGIIRSSSSSKERVAIKVLHPNIKDKFKEDLYFLKGWFIQEFSESMIHQIDLCQEARHLERFIKNFHGDKNVIFPQPIQGMTFTDVLVEQFIEGSEISNFINDDINITLKKNLAKKGIDIFFRMLFEHNFVHGDLHPGNILVSKDEKLVVLDPGIATALSEGIIVDDAIQNGELSLRRVDVSKLLNSVFDVFRTHRVKLDSNFSMVIISIIVIEGLGKSLNPELNLLKSAWPYFY</sequence>
<dbReference type="Pfam" id="PF03109">
    <property type="entry name" value="ABC1"/>
    <property type="match status" value="1"/>
</dbReference>
<dbReference type="SUPFAM" id="SSF56112">
    <property type="entry name" value="Protein kinase-like (PK-like)"/>
    <property type="match status" value="1"/>
</dbReference>